<organism evidence="2 3">
    <name type="scientific">Raphidocelis subcapitata</name>
    <dbReference type="NCBI Taxonomy" id="307507"/>
    <lineage>
        <taxon>Eukaryota</taxon>
        <taxon>Viridiplantae</taxon>
        <taxon>Chlorophyta</taxon>
        <taxon>core chlorophytes</taxon>
        <taxon>Chlorophyceae</taxon>
        <taxon>CS clade</taxon>
        <taxon>Sphaeropleales</taxon>
        <taxon>Selenastraceae</taxon>
        <taxon>Raphidocelis</taxon>
    </lineage>
</organism>
<dbReference type="Pfam" id="PF08286">
    <property type="entry name" value="Spc24"/>
    <property type="match status" value="1"/>
</dbReference>
<comment type="subcellular location">
    <subcellularLocation>
        <location evidence="1">Nucleus</location>
    </subcellularLocation>
    <subcellularLocation>
        <location evidence="1">Chromosome</location>
        <location evidence="1">Centromere</location>
        <location evidence="1">Kinetochore</location>
    </subcellularLocation>
</comment>
<evidence type="ECO:0000256" key="1">
    <source>
        <dbReference type="RuleBase" id="RU368011"/>
    </source>
</evidence>
<dbReference type="GO" id="GO:0051301">
    <property type="term" value="P:cell division"/>
    <property type="evidence" value="ECO:0007669"/>
    <property type="project" value="UniProtKB-UniRule"/>
</dbReference>
<dbReference type="GO" id="GO:0000776">
    <property type="term" value="C:kinetochore"/>
    <property type="evidence" value="ECO:0007669"/>
    <property type="project" value="UniProtKB-KW"/>
</dbReference>
<evidence type="ECO:0000313" key="2">
    <source>
        <dbReference type="EMBL" id="GBF91750.1"/>
    </source>
</evidence>
<dbReference type="GO" id="GO:0005634">
    <property type="term" value="C:nucleus"/>
    <property type="evidence" value="ECO:0007669"/>
    <property type="project" value="UniProtKB-SubCell"/>
</dbReference>
<dbReference type="EMBL" id="BDRX01000026">
    <property type="protein sequence ID" value="GBF91750.1"/>
    <property type="molecule type" value="Genomic_DNA"/>
</dbReference>
<dbReference type="Proteomes" id="UP000247498">
    <property type="component" value="Unassembled WGS sequence"/>
</dbReference>
<dbReference type="InterPro" id="IPR013252">
    <property type="entry name" value="Ndc80_Spc24"/>
</dbReference>
<keyword evidence="1" id="KW-0132">Cell division</keyword>
<evidence type="ECO:0000313" key="3">
    <source>
        <dbReference type="Proteomes" id="UP000247498"/>
    </source>
</evidence>
<comment type="caution">
    <text evidence="2">The sequence shown here is derived from an EMBL/GenBank/DDBJ whole genome shotgun (WGS) entry which is preliminary data.</text>
</comment>
<dbReference type="AlphaFoldDB" id="A0A2V0P1N8"/>
<comment type="similarity">
    <text evidence="1">Belongs to the SPC24 family.</text>
</comment>
<comment type="function">
    <text evidence="1">Acts as a component of the essential kinetochore-associated NDC80 complex, which is required for chromosome segregation and spindle checkpoint activity.</text>
</comment>
<dbReference type="SUPFAM" id="SSF57997">
    <property type="entry name" value="Tropomyosin"/>
    <property type="match status" value="1"/>
</dbReference>
<keyword evidence="1" id="KW-0995">Kinetochore</keyword>
<keyword evidence="1" id="KW-0158">Chromosome</keyword>
<proteinExistence type="inferred from homology"/>
<dbReference type="OrthoDB" id="10420830at2759"/>
<keyword evidence="1" id="KW-0131">Cell cycle</keyword>
<keyword evidence="1" id="KW-0498">Mitosis</keyword>
<keyword evidence="3" id="KW-1185">Reference proteome</keyword>
<keyword evidence="1" id="KW-0137">Centromere</keyword>
<dbReference type="InParanoid" id="A0A2V0P1N8"/>
<keyword evidence="1" id="KW-0539">Nucleus</keyword>
<comment type="subunit">
    <text evidence="1">Component of the NDC80 complex.</text>
</comment>
<gene>
    <name evidence="2" type="ORF">Rsub_04054</name>
</gene>
<sequence>MASIGFQYPMDAFRETHELMDSLIASYQTGVKYDTDVVRELQRMVADTVAAAGDREQQVQQIIKGLTARIGQLAVEADYTEAKAAHDEERTVTTDQRLSVQQRRQQLASTKVEVQERAADEEPRKVHQISLYAHITGLAFALDTLDARVHRATISDPSGSHEVRTVAIDPSAKSAFDIANEIWEML</sequence>
<name>A0A2V0P1N8_9CHLO</name>
<dbReference type="Gene3D" id="3.30.160.570">
    <property type="entry name" value="Ncd80 complex, Spc24 subunit"/>
    <property type="match status" value="1"/>
</dbReference>
<protein>
    <recommendedName>
        <fullName evidence="1">Kinetochore protein Spc24</fullName>
    </recommendedName>
</protein>
<reference evidence="2 3" key="1">
    <citation type="journal article" date="2018" name="Sci. Rep.">
        <title>Raphidocelis subcapitata (=Pseudokirchneriella subcapitata) provides an insight into genome evolution and environmental adaptations in the Sphaeropleales.</title>
        <authorList>
            <person name="Suzuki S."/>
            <person name="Yamaguchi H."/>
            <person name="Nakajima N."/>
            <person name="Kawachi M."/>
        </authorList>
    </citation>
    <scope>NUCLEOTIDE SEQUENCE [LARGE SCALE GENOMIC DNA]</scope>
    <source>
        <strain evidence="2 3">NIES-35</strain>
    </source>
</reference>
<accession>A0A2V0P1N8</accession>